<keyword evidence="6" id="KW-0963">Cytoplasm</keyword>
<evidence type="ECO:0000259" key="8">
    <source>
        <dbReference type="Pfam" id="PF00206"/>
    </source>
</evidence>
<keyword evidence="3 6" id="KW-0055">Arginine biosynthesis</keyword>
<dbReference type="PROSITE" id="PS00163">
    <property type="entry name" value="FUMARATE_LYASES"/>
    <property type="match status" value="1"/>
</dbReference>
<name>A0A366KCJ9_9BIFI</name>
<dbReference type="NCBIfam" id="TIGR00838">
    <property type="entry name" value="argH"/>
    <property type="match status" value="1"/>
</dbReference>
<dbReference type="EC" id="4.3.2.1" evidence="2 6"/>
<dbReference type="AlphaFoldDB" id="A0A366KCJ9"/>
<sequence length="509" mass="54944">MGQGQDEQTTPYGGASANHEGRLALWGGRFRSGPSAELAALSKSTQFDWRLADDDIAGSRAHARALGRAGLLNPQELQAMESSLDQLQAQVDSGAFVPDETDEDEATALERGLIAIAGDELGGKLRAGRSRNDQIAALIRVWLRRQARTLAAGLLDLARALIDQARAAGDTVMPGRTHMQHAQPVLLAHQLMAHVWPLLRDVERLRDWDKRADASPYGSGALAGNTLGLDPEAVAEELGFSRVTENSIDGTASRDVVAEFAFVAAMAGVDLSRLSEEIIIWNTQEFAFVRLDDAYSTGSSIMPQKKNPDIAELARGKAGRLIGDLTGLLTTLKGLPTAYARDLQEDKEAVFDQVDTLLTVLPAFTGMVRTLTFDRERLEAQAPTGFALATDIAEWLVKQGVPFRHAHELSGACVQIAEARDVELWDLTDDDFVRAFADFLPDSLAPQVRQVLSTQGSVQARQGTGGTAPARVAEQIAQAQSEVARLTKFSTTPSDGPAYRSPATWDGNR</sequence>
<dbReference type="PANTHER" id="PTHR43814">
    <property type="entry name" value="ARGININOSUCCINATE LYASE"/>
    <property type="match status" value="1"/>
</dbReference>
<comment type="pathway">
    <text evidence="1 6">Amino-acid biosynthesis; L-arginine biosynthesis; L-arginine from L-ornithine and carbamoyl phosphate: step 3/3.</text>
</comment>
<dbReference type="PRINTS" id="PR00145">
    <property type="entry name" value="ARGSUCLYASE"/>
</dbReference>
<evidence type="ECO:0000256" key="2">
    <source>
        <dbReference type="ARBA" id="ARBA00012338"/>
    </source>
</evidence>
<dbReference type="OrthoDB" id="9769623at2"/>
<keyword evidence="4 6" id="KW-0028">Amino-acid biosynthesis</keyword>
<evidence type="ECO:0000256" key="5">
    <source>
        <dbReference type="ARBA" id="ARBA00023239"/>
    </source>
</evidence>
<dbReference type="InterPro" id="IPR000362">
    <property type="entry name" value="Fumarate_lyase_fam"/>
</dbReference>
<dbReference type="InterPro" id="IPR009049">
    <property type="entry name" value="Argininosuccinate_lyase"/>
</dbReference>
<dbReference type="SUPFAM" id="SSF48557">
    <property type="entry name" value="L-aspartase-like"/>
    <property type="match status" value="1"/>
</dbReference>
<dbReference type="Gene3D" id="1.10.275.10">
    <property type="entry name" value="Fumarase/aspartase (N-terminal domain)"/>
    <property type="match status" value="1"/>
</dbReference>
<evidence type="ECO:0000256" key="7">
    <source>
        <dbReference type="SAM" id="MobiDB-lite"/>
    </source>
</evidence>
<comment type="subcellular location">
    <subcellularLocation>
        <location evidence="6">Cytoplasm</location>
    </subcellularLocation>
</comment>
<feature type="domain" description="Fumarate lyase N-terminal" evidence="8">
    <location>
        <begin position="37"/>
        <end position="323"/>
    </location>
</feature>
<dbReference type="InterPro" id="IPR020557">
    <property type="entry name" value="Fumarate_lyase_CS"/>
</dbReference>
<dbReference type="InterPro" id="IPR029419">
    <property type="entry name" value="Arg_succ_lyase_C"/>
</dbReference>
<feature type="domain" description="Argininosuccinate lyase C-terminal" evidence="9">
    <location>
        <begin position="386"/>
        <end position="459"/>
    </location>
</feature>
<dbReference type="FunFam" id="1.20.200.10:FF:000015">
    <property type="entry name" value="argininosuccinate lyase isoform X2"/>
    <property type="match status" value="1"/>
</dbReference>
<accession>A0A366KCJ9</accession>
<evidence type="ECO:0000313" key="11">
    <source>
        <dbReference type="Proteomes" id="UP000252345"/>
    </source>
</evidence>
<dbReference type="UniPathway" id="UPA00068">
    <property type="reaction ID" value="UER00114"/>
</dbReference>
<evidence type="ECO:0000256" key="4">
    <source>
        <dbReference type="ARBA" id="ARBA00022605"/>
    </source>
</evidence>
<organism evidence="10 11">
    <name type="scientific">Bifidobacterium xylocopae</name>
    <dbReference type="NCBI Taxonomy" id="2493119"/>
    <lineage>
        <taxon>Bacteria</taxon>
        <taxon>Bacillati</taxon>
        <taxon>Actinomycetota</taxon>
        <taxon>Actinomycetes</taxon>
        <taxon>Bifidobacteriales</taxon>
        <taxon>Bifidobacteriaceae</taxon>
        <taxon>Bifidobacterium</taxon>
    </lineage>
</organism>
<dbReference type="Pfam" id="PF00206">
    <property type="entry name" value="Lyase_1"/>
    <property type="match status" value="1"/>
</dbReference>
<reference evidence="10 11" key="1">
    <citation type="submission" date="2017-10" db="EMBL/GenBank/DDBJ databases">
        <title>Bifidobacterium xylocopum sp. nov. and Bifidobacterium aemilianum sp. nov., from the carpenter bee (Xylocopa violacea) digestive tract.</title>
        <authorList>
            <person name="Alberoni D."/>
            <person name="Baffoni L."/>
            <person name="Di Gioia D."/>
            <person name="Gaggia F."/>
            <person name="Biavati B."/>
        </authorList>
    </citation>
    <scope>NUCLEOTIDE SEQUENCE [LARGE SCALE GENOMIC DNA]</scope>
    <source>
        <strain evidence="10 11">XV2</strain>
    </source>
</reference>
<keyword evidence="11" id="KW-1185">Reference proteome</keyword>
<dbReference type="InterPro" id="IPR022761">
    <property type="entry name" value="Fumarate_lyase_N"/>
</dbReference>
<comment type="similarity">
    <text evidence="6">Belongs to the lyase 1 family. Argininosuccinate lyase subfamily.</text>
</comment>
<evidence type="ECO:0000313" key="10">
    <source>
        <dbReference type="EMBL" id="RBP98962.1"/>
    </source>
</evidence>
<protein>
    <recommendedName>
        <fullName evidence="2 6">Argininosuccinate lyase</fullName>
        <shortName evidence="6">ASAL</shortName>
        <ecNumber evidence="2 6">4.3.2.1</ecNumber>
    </recommendedName>
    <alternativeName>
        <fullName evidence="6">Arginosuccinase</fullName>
    </alternativeName>
</protein>
<proteinExistence type="inferred from homology"/>
<keyword evidence="5 6" id="KW-0456">Lyase</keyword>
<dbReference type="RefSeq" id="WP_113853862.1">
    <property type="nucleotide sequence ID" value="NZ_PDCH01000014.1"/>
</dbReference>
<dbReference type="PRINTS" id="PR00149">
    <property type="entry name" value="FUMRATELYASE"/>
</dbReference>
<dbReference type="FunFam" id="1.10.40.30:FF:000001">
    <property type="entry name" value="Argininosuccinate lyase"/>
    <property type="match status" value="1"/>
</dbReference>
<dbReference type="InterPro" id="IPR008948">
    <property type="entry name" value="L-Aspartase-like"/>
</dbReference>
<dbReference type="Gene3D" id="1.10.40.30">
    <property type="entry name" value="Fumarase/aspartase (C-terminal domain)"/>
    <property type="match status" value="1"/>
</dbReference>
<evidence type="ECO:0000256" key="1">
    <source>
        <dbReference type="ARBA" id="ARBA00004941"/>
    </source>
</evidence>
<dbReference type="GO" id="GO:0042450">
    <property type="term" value="P:L-arginine biosynthetic process via ornithine"/>
    <property type="evidence" value="ECO:0007669"/>
    <property type="project" value="UniProtKB-UniRule"/>
</dbReference>
<dbReference type="GO" id="GO:0005829">
    <property type="term" value="C:cytosol"/>
    <property type="evidence" value="ECO:0007669"/>
    <property type="project" value="TreeGrafter"/>
</dbReference>
<dbReference type="Proteomes" id="UP000252345">
    <property type="component" value="Unassembled WGS sequence"/>
</dbReference>
<dbReference type="InterPro" id="IPR024083">
    <property type="entry name" value="Fumarase/histidase_N"/>
</dbReference>
<feature type="region of interest" description="Disordered" evidence="7">
    <location>
        <begin position="487"/>
        <end position="509"/>
    </location>
</feature>
<comment type="catalytic activity">
    <reaction evidence="6">
        <text>2-(N(omega)-L-arginino)succinate = fumarate + L-arginine</text>
        <dbReference type="Rhea" id="RHEA:24020"/>
        <dbReference type="ChEBI" id="CHEBI:29806"/>
        <dbReference type="ChEBI" id="CHEBI:32682"/>
        <dbReference type="ChEBI" id="CHEBI:57472"/>
        <dbReference type="EC" id="4.3.2.1"/>
    </reaction>
</comment>
<gene>
    <name evidence="6 10" type="primary">argH</name>
    <name evidence="10" type="ORF">CRD59_06390</name>
</gene>
<dbReference type="PANTHER" id="PTHR43814:SF1">
    <property type="entry name" value="ARGININOSUCCINATE LYASE"/>
    <property type="match status" value="1"/>
</dbReference>
<evidence type="ECO:0000256" key="6">
    <source>
        <dbReference type="HAMAP-Rule" id="MF_00006"/>
    </source>
</evidence>
<dbReference type="Gene3D" id="1.20.200.10">
    <property type="entry name" value="Fumarase/aspartase (Central domain)"/>
    <property type="match status" value="1"/>
</dbReference>
<dbReference type="Pfam" id="PF14698">
    <property type="entry name" value="ASL_C2"/>
    <property type="match status" value="1"/>
</dbReference>
<dbReference type="HAMAP" id="MF_00006">
    <property type="entry name" value="Arg_succ_lyase"/>
    <property type="match status" value="1"/>
</dbReference>
<evidence type="ECO:0000256" key="3">
    <source>
        <dbReference type="ARBA" id="ARBA00022571"/>
    </source>
</evidence>
<comment type="caution">
    <text evidence="10">The sequence shown here is derived from an EMBL/GenBank/DDBJ whole genome shotgun (WGS) entry which is preliminary data.</text>
</comment>
<dbReference type="GO" id="GO:0004056">
    <property type="term" value="F:argininosuccinate lyase activity"/>
    <property type="evidence" value="ECO:0007669"/>
    <property type="project" value="UniProtKB-UniRule"/>
</dbReference>
<dbReference type="EMBL" id="PDCH01000014">
    <property type="protein sequence ID" value="RBP98962.1"/>
    <property type="molecule type" value="Genomic_DNA"/>
</dbReference>
<evidence type="ECO:0000259" key="9">
    <source>
        <dbReference type="Pfam" id="PF14698"/>
    </source>
</evidence>
<dbReference type="CDD" id="cd01359">
    <property type="entry name" value="Argininosuccinate_lyase"/>
    <property type="match status" value="1"/>
</dbReference>